<accession>A0A816M4X1</accession>
<dbReference type="AlphaFoldDB" id="A0A816M4X1"/>
<proteinExistence type="predicted"/>
<feature type="transmembrane region" description="Helical" evidence="1">
    <location>
        <begin position="142"/>
        <end position="164"/>
    </location>
</feature>
<reference evidence="3" key="1">
    <citation type="submission" date="2021-02" db="EMBL/GenBank/DDBJ databases">
        <authorList>
            <person name="Nowell W R."/>
        </authorList>
    </citation>
    <scope>NUCLEOTIDE SEQUENCE</scope>
</reference>
<keyword evidence="1" id="KW-1133">Transmembrane helix</keyword>
<name>A0A816M4X1_9BILA</name>
<evidence type="ECO:0000256" key="1">
    <source>
        <dbReference type="SAM" id="Phobius"/>
    </source>
</evidence>
<feature type="transmembrane region" description="Helical" evidence="1">
    <location>
        <begin position="38"/>
        <end position="57"/>
    </location>
</feature>
<dbReference type="Proteomes" id="UP000663856">
    <property type="component" value="Unassembled WGS sequence"/>
</dbReference>
<comment type="caution">
    <text evidence="3">The sequence shown here is derived from an EMBL/GenBank/DDBJ whole genome shotgun (WGS) entry which is preliminary data.</text>
</comment>
<organism evidence="3 4">
    <name type="scientific">Rotaria magnacalcarata</name>
    <dbReference type="NCBI Taxonomy" id="392030"/>
    <lineage>
        <taxon>Eukaryota</taxon>
        <taxon>Metazoa</taxon>
        <taxon>Spiralia</taxon>
        <taxon>Gnathifera</taxon>
        <taxon>Rotifera</taxon>
        <taxon>Eurotatoria</taxon>
        <taxon>Bdelloidea</taxon>
        <taxon>Philodinida</taxon>
        <taxon>Philodinidae</taxon>
        <taxon>Rotaria</taxon>
    </lineage>
</organism>
<keyword evidence="1" id="KW-0812">Transmembrane</keyword>
<feature type="chain" id="PRO_5032708748" evidence="2">
    <location>
        <begin position="29"/>
        <end position="209"/>
    </location>
</feature>
<feature type="transmembrane region" description="Helical" evidence="1">
    <location>
        <begin position="69"/>
        <end position="87"/>
    </location>
</feature>
<protein>
    <submittedName>
        <fullName evidence="3">Uncharacterized protein</fullName>
    </submittedName>
</protein>
<sequence length="209" mass="22740">MQSSLKVLSPLVLALLLQLPLQPPLALALALPPQQPLPLLLQLPLPLPLLLALLLQLPLQPPLALALQLPLALALPLPLLLLLLLLFKVQLQQRNDLVTSEISSINTTSSSSYDFTFTAINNTDIEGQESTTSPVLPKNSSFVRIFLGTLAGVICIILIVTVFIKRNALRERLARRSNTSGTTTSVYLNLSDPDGYVRLDNIRDRSSSA</sequence>
<feature type="signal peptide" evidence="2">
    <location>
        <begin position="1"/>
        <end position="28"/>
    </location>
</feature>
<evidence type="ECO:0000313" key="3">
    <source>
        <dbReference type="EMBL" id="CAF1989997.1"/>
    </source>
</evidence>
<gene>
    <name evidence="3" type="ORF">WKI299_LOCUS4220</name>
</gene>
<evidence type="ECO:0000256" key="2">
    <source>
        <dbReference type="SAM" id="SignalP"/>
    </source>
</evidence>
<keyword evidence="1" id="KW-0472">Membrane</keyword>
<dbReference type="EMBL" id="CAJNRF010000988">
    <property type="protein sequence ID" value="CAF1989997.1"/>
    <property type="molecule type" value="Genomic_DNA"/>
</dbReference>
<keyword evidence="2" id="KW-0732">Signal</keyword>
<evidence type="ECO:0000313" key="4">
    <source>
        <dbReference type="Proteomes" id="UP000663856"/>
    </source>
</evidence>